<keyword evidence="3" id="KW-0285">Flavoprotein</keyword>
<keyword evidence="6" id="KW-0520">NAD</keyword>
<dbReference type="InterPro" id="IPR036188">
    <property type="entry name" value="FAD/NAD-bd_sf"/>
</dbReference>
<evidence type="ECO:0000313" key="9">
    <source>
        <dbReference type="EMBL" id="MBZ7987107.1"/>
    </source>
</evidence>
<organism evidence="9 10">
    <name type="scientific">Campylobacter canadensis</name>
    <dbReference type="NCBI Taxonomy" id="449520"/>
    <lineage>
        <taxon>Bacteria</taxon>
        <taxon>Pseudomonadati</taxon>
        <taxon>Campylobacterota</taxon>
        <taxon>Epsilonproteobacteria</taxon>
        <taxon>Campylobacterales</taxon>
        <taxon>Campylobacteraceae</taxon>
        <taxon>Campylobacter</taxon>
    </lineage>
</organism>
<dbReference type="SUPFAM" id="SSF51905">
    <property type="entry name" value="FAD/NAD(P)-binding domain"/>
    <property type="match status" value="2"/>
</dbReference>
<dbReference type="Pfam" id="PF07992">
    <property type="entry name" value="Pyr_redox_2"/>
    <property type="match status" value="1"/>
</dbReference>
<dbReference type="Proteomes" id="UP000786183">
    <property type="component" value="Unassembled WGS sequence"/>
</dbReference>
<evidence type="ECO:0000256" key="7">
    <source>
        <dbReference type="ARBA" id="ARBA00047599"/>
    </source>
</evidence>
<dbReference type="EC" id="1.6.5.9" evidence="2"/>
<protein>
    <recommendedName>
        <fullName evidence="2">NADH:ubiquinone reductase (non-electrogenic)</fullName>
        <ecNumber evidence="2">1.6.5.9</ecNumber>
    </recommendedName>
</protein>
<sequence length="369" mass="41638">MQKIILLGAGYANLSLIKSLNEYSLDNAEFILVNNNSYHYKTTELHKIAAKEEGKNIKIELNKILPAKVKFIQDEVISIQEDKIICKNNELSYDKVVVALGANKNTFGISGLDECYEISDYEKALLTQKTIYENIQKDEQSYKNIVICGAGFSGIELCASLAIMLKNQANIYIVEAMDEILPMYPKSLAQVARKYLESLGVNILSSHKIIKKEGDKLFLNDENNFIVSKNIIFTAGVKGNEVINNSFMASKNNRVLVNKFLQCEENKNCYVIGDCSLIMNKERPFAPTAQIACKQGEYLANCINKILLNNENEIKEFNYIDKGSVCSLSNQNAIAYILDKEFSGFSAKLLKKFTEIKWNFKLEGLKSLF</sequence>
<dbReference type="Gene3D" id="3.50.50.100">
    <property type="match status" value="1"/>
</dbReference>
<evidence type="ECO:0000256" key="5">
    <source>
        <dbReference type="ARBA" id="ARBA00023002"/>
    </source>
</evidence>
<comment type="caution">
    <text evidence="9">The sequence shown here is derived from an EMBL/GenBank/DDBJ whole genome shotgun (WGS) entry which is preliminary data.</text>
</comment>
<evidence type="ECO:0000256" key="1">
    <source>
        <dbReference type="ARBA" id="ARBA00005272"/>
    </source>
</evidence>
<proteinExistence type="inferred from homology"/>
<reference evidence="9 10" key="1">
    <citation type="submission" date="2020-07" db="EMBL/GenBank/DDBJ databases">
        <title>Transfer of Campylobacter canadensis to the novel genus Avispirillum gen. nov., that also includes two novel species recovered from migratory waterfowl: Avispirillum anseris sp. nov. and Avispirillum brantae sp. nov.</title>
        <authorList>
            <person name="Miller W.G."/>
            <person name="Chapman M.H."/>
            <person name="Yee E."/>
            <person name="Inglis G.D."/>
        </authorList>
    </citation>
    <scope>NUCLEOTIDE SEQUENCE [LARGE SCALE GENOMIC DNA]</scope>
    <source>
        <strain evidence="9 10">L283</strain>
    </source>
</reference>
<dbReference type="InterPro" id="IPR045024">
    <property type="entry name" value="NDH-2"/>
</dbReference>
<keyword evidence="5" id="KW-0560">Oxidoreductase</keyword>
<keyword evidence="4" id="KW-0274">FAD</keyword>
<name>A0ABS7WQS0_9BACT</name>
<keyword evidence="10" id="KW-1185">Reference proteome</keyword>
<evidence type="ECO:0000256" key="2">
    <source>
        <dbReference type="ARBA" id="ARBA00012637"/>
    </source>
</evidence>
<dbReference type="PRINTS" id="PR00368">
    <property type="entry name" value="FADPNR"/>
</dbReference>
<dbReference type="PANTHER" id="PTHR43706">
    <property type="entry name" value="NADH DEHYDROGENASE"/>
    <property type="match status" value="1"/>
</dbReference>
<dbReference type="PANTHER" id="PTHR43706:SF47">
    <property type="entry name" value="EXTERNAL NADH-UBIQUINONE OXIDOREDUCTASE 1, MITOCHONDRIAL-RELATED"/>
    <property type="match status" value="1"/>
</dbReference>
<gene>
    <name evidence="9" type="ORF">AVCANL283_03095</name>
</gene>
<evidence type="ECO:0000259" key="8">
    <source>
        <dbReference type="Pfam" id="PF07992"/>
    </source>
</evidence>
<feature type="domain" description="FAD/NAD(P)-binding" evidence="8">
    <location>
        <begin position="3"/>
        <end position="295"/>
    </location>
</feature>
<accession>A0ABS7WQS0</accession>
<dbReference type="RefSeq" id="WP_172233452.1">
    <property type="nucleotide sequence ID" value="NZ_CP035946.1"/>
</dbReference>
<evidence type="ECO:0000256" key="6">
    <source>
        <dbReference type="ARBA" id="ARBA00023027"/>
    </source>
</evidence>
<evidence type="ECO:0000313" key="10">
    <source>
        <dbReference type="Proteomes" id="UP000786183"/>
    </source>
</evidence>
<comment type="catalytic activity">
    <reaction evidence="7">
        <text>a quinone + NADH + H(+) = a quinol + NAD(+)</text>
        <dbReference type="Rhea" id="RHEA:46160"/>
        <dbReference type="ChEBI" id="CHEBI:15378"/>
        <dbReference type="ChEBI" id="CHEBI:24646"/>
        <dbReference type="ChEBI" id="CHEBI:57540"/>
        <dbReference type="ChEBI" id="CHEBI:57945"/>
        <dbReference type="ChEBI" id="CHEBI:132124"/>
        <dbReference type="EC" id="1.6.5.9"/>
    </reaction>
</comment>
<dbReference type="EMBL" id="JACGBB010000004">
    <property type="protein sequence ID" value="MBZ7987107.1"/>
    <property type="molecule type" value="Genomic_DNA"/>
</dbReference>
<evidence type="ECO:0000256" key="3">
    <source>
        <dbReference type="ARBA" id="ARBA00022630"/>
    </source>
</evidence>
<comment type="similarity">
    <text evidence="1">Belongs to the NADH dehydrogenase family.</text>
</comment>
<evidence type="ECO:0000256" key="4">
    <source>
        <dbReference type="ARBA" id="ARBA00022827"/>
    </source>
</evidence>
<dbReference type="InterPro" id="IPR023753">
    <property type="entry name" value="FAD/NAD-binding_dom"/>
</dbReference>